<dbReference type="PANTHER" id="PTHR42781:SF5">
    <property type="entry name" value="PUTRESCINE TRANSPORT ATP-BINDING PROTEIN POTG"/>
    <property type="match status" value="1"/>
</dbReference>
<evidence type="ECO:0000256" key="6">
    <source>
        <dbReference type="ARBA" id="ARBA00022967"/>
    </source>
</evidence>
<evidence type="ECO:0000256" key="2">
    <source>
        <dbReference type="ARBA" id="ARBA00022475"/>
    </source>
</evidence>
<dbReference type="PROSITE" id="PS50893">
    <property type="entry name" value="ABC_TRANSPORTER_2"/>
    <property type="match status" value="1"/>
</dbReference>
<dbReference type="InterPro" id="IPR050093">
    <property type="entry name" value="ABC_SmlMolc_Importer"/>
</dbReference>
<evidence type="ECO:0000259" key="8">
    <source>
        <dbReference type="PROSITE" id="PS50893"/>
    </source>
</evidence>
<keyword evidence="3" id="KW-0997">Cell inner membrane</keyword>
<dbReference type="RefSeq" id="WP_368846389.1">
    <property type="nucleotide sequence ID" value="NZ_CP194411.1"/>
</dbReference>
<reference evidence="9 10" key="1">
    <citation type="submission" date="2023-04" db="EMBL/GenBank/DDBJ databases">
        <title>Genome Sequence of Selenomonas sputigena ATCC 33150.</title>
        <authorList>
            <person name="Miller D.P."/>
            <person name="Anvari S."/>
            <person name="Polson S.W."/>
            <person name="Macdonald M."/>
            <person name="Mcdowell J.V."/>
        </authorList>
    </citation>
    <scope>NUCLEOTIDE SEQUENCE [LARGE SCALE GENOMIC DNA]</scope>
    <source>
        <strain evidence="9 10">ATCC 33150</strain>
    </source>
</reference>
<dbReference type="InterPro" id="IPR003439">
    <property type="entry name" value="ABC_transporter-like_ATP-bd"/>
</dbReference>
<dbReference type="SUPFAM" id="SSF52540">
    <property type="entry name" value="P-loop containing nucleoside triphosphate hydrolases"/>
    <property type="match status" value="1"/>
</dbReference>
<organism evidence="9 10">
    <name type="scientific">Selenomonas sputigena</name>
    <dbReference type="NCBI Taxonomy" id="69823"/>
    <lineage>
        <taxon>Bacteria</taxon>
        <taxon>Bacillati</taxon>
        <taxon>Bacillota</taxon>
        <taxon>Negativicutes</taxon>
        <taxon>Selenomonadales</taxon>
        <taxon>Selenomonadaceae</taxon>
        <taxon>Selenomonas</taxon>
    </lineage>
</organism>
<dbReference type="SMART" id="SM00382">
    <property type="entry name" value="AAA"/>
    <property type="match status" value="1"/>
</dbReference>
<feature type="domain" description="ABC transporter" evidence="8">
    <location>
        <begin position="1"/>
        <end position="232"/>
    </location>
</feature>
<comment type="caution">
    <text evidence="9">The sequence shown here is derived from an EMBL/GenBank/DDBJ whole genome shotgun (WGS) entry which is preliminary data.</text>
</comment>
<dbReference type="PANTHER" id="PTHR42781">
    <property type="entry name" value="SPERMIDINE/PUTRESCINE IMPORT ATP-BINDING PROTEIN POTA"/>
    <property type="match status" value="1"/>
</dbReference>
<gene>
    <name evidence="9" type="ORF">QCO44_03250</name>
</gene>
<evidence type="ECO:0000256" key="4">
    <source>
        <dbReference type="ARBA" id="ARBA00022741"/>
    </source>
</evidence>
<keyword evidence="2" id="KW-1003">Cell membrane</keyword>
<accession>A0ABV3X389</accession>
<dbReference type="Gene3D" id="3.40.50.300">
    <property type="entry name" value="P-loop containing nucleotide triphosphate hydrolases"/>
    <property type="match status" value="1"/>
</dbReference>
<dbReference type="InterPro" id="IPR027417">
    <property type="entry name" value="P-loop_NTPase"/>
</dbReference>
<evidence type="ECO:0000256" key="3">
    <source>
        <dbReference type="ARBA" id="ARBA00022519"/>
    </source>
</evidence>
<evidence type="ECO:0000256" key="7">
    <source>
        <dbReference type="ARBA" id="ARBA00023136"/>
    </source>
</evidence>
<keyword evidence="6" id="KW-1278">Translocase</keyword>
<sequence length="347" mass="38956">MELEVKIRKKLRGFDLAVEFSVRDEVLALLGASGCGKSMTLKCIAGIEKPDEGRILLNGRTLFDSEKGVNLAPQKRRVGYLFQDYALFPNMTVAENITFSAHGTKEEKRKLLERELARFSLAGLENSYPKELSGGQKQRTAFARILASDAELLLLDEPFSALDSYLKWQLELELLRLFDSYGRAAVLVSHDRGEAYRLADRIAVLSGGALESLGTKHALFEQPGTLAATLLTGCKNISRARRTAEHELFAEDWQIALHSAAPVPENLRYVGIRAHFFSLRKEAAENTPRMEAVQIIEDAFSYLVMAKKADSDAAPVRWEIEKIAWQGLGQKEFYLHFPADRLILLER</sequence>
<dbReference type="Proteomes" id="UP001559623">
    <property type="component" value="Unassembled WGS sequence"/>
</dbReference>
<evidence type="ECO:0000313" key="9">
    <source>
        <dbReference type="EMBL" id="MEX5284658.1"/>
    </source>
</evidence>
<dbReference type="GO" id="GO:0005524">
    <property type="term" value="F:ATP binding"/>
    <property type="evidence" value="ECO:0007669"/>
    <property type="project" value="UniProtKB-KW"/>
</dbReference>
<keyword evidence="1" id="KW-0813">Transport</keyword>
<keyword evidence="7" id="KW-0472">Membrane</keyword>
<name>A0ABV3X389_9FIRM</name>
<protein>
    <submittedName>
        <fullName evidence="9">ATP-binding cassette domain-containing protein</fullName>
    </submittedName>
</protein>
<dbReference type="Pfam" id="PF00005">
    <property type="entry name" value="ABC_tran"/>
    <property type="match status" value="1"/>
</dbReference>
<dbReference type="InterPro" id="IPR003593">
    <property type="entry name" value="AAA+_ATPase"/>
</dbReference>
<keyword evidence="5 9" id="KW-0067">ATP-binding</keyword>
<keyword evidence="10" id="KW-1185">Reference proteome</keyword>
<evidence type="ECO:0000256" key="1">
    <source>
        <dbReference type="ARBA" id="ARBA00022448"/>
    </source>
</evidence>
<proteinExistence type="predicted"/>
<evidence type="ECO:0000256" key="5">
    <source>
        <dbReference type="ARBA" id="ARBA00022840"/>
    </source>
</evidence>
<dbReference type="EMBL" id="JARVLH010000002">
    <property type="protein sequence ID" value="MEX5284658.1"/>
    <property type="molecule type" value="Genomic_DNA"/>
</dbReference>
<keyword evidence="4" id="KW-0547">Nucleotide-binding</keyword>
<evidence type="ECO:0000313" key="10">
    <source>
        <dbReference type="Proteomes" id="UP001559623"/>
    </source>
</evidence>